<protein>
    <submittedName>
        <fullName evidence="2">Uncharacterized protein</fullName>
    </submittedName>
</protein>
<comment type="caution">
    <text evidence="2">The sequence shown here is derived from an EMBL/GenBank/DDBJ whole genome shotgun (WGS) entry which is preliminary data.</text>
</comment>
<sequence length="120" mass="13414">MIGNHYNPRSSSSSSPYGPNPSPPNSMPTSICHSFLQRIRLLLGLTPSQGLRLRCTLGPPGSTVTYSISIVRKIREHFPHVKPYKVLLAVESNELKNSEKKRKHLAIERYESHGGKLKPI</sequence>
<evidence type="ECO:0000313" key="3">
    <source>
        <dbReference type="Proteomes" id="UP000290289"/>
    </source>
</evidence>
<dbReference type="Proteomes" id="UP000290289">
    <property type="component" value="Unassembled WGS sequence"/>
</dbReference>
<feature type="compositionally biased region" description="Low complexity" evidence="1">
    <location>
        <begin position="7"/>
        <end position="17"/>
    </location>
</feature>
<accession>A0A498KTY0</accession>
<dbReference type="EMBL" id="RDQH01000142">
    <property type="protein sequence ID" value="RXI09854.1"/>
    <property type="molecule type" value="Genomic_DNA"/>
</dbReference>
<reference evidence="2 3" key="1">
    <citation type="submission" date="2018-10" db="EMBL/GenBank/DDBJ databases">
        <title>A high-quality apple genome assembly.</title>
        <authorList>
            <person name="Hu J."/>
        </authorList>
    </citation>
    <scope>NUCLEOTIDE SEQUENCE [LARGE SCALE GENOMIC DNA]</scope>
    <source>
        <strain evidence="3">cv. HFTH1</strain>
        <tissue evidence="2">Young leaf</tissue>
    </source>
</reference>
<evidence type="ECO:0000256" key="1">
    <source>
        <dbReference type="SAM" id="MobiDB-lite"/>
    </source>
</evidence>
<keyword evidence="3" id="KW-1185">Reference proteome</keyword>
<evidence type="ECO:0000313" key="2">
    <source>
        <dbReference type="EMBL" id="RXI09854.1"/>
    </source>
</evidence>
<proteinExistence type="predicted"/>
<feature type="region of interest" description="Disordered" evidence="1">
    <location>
        <begin position="1"/>
        <end position="29"/>
    </location>
</feature>
<gene>
    <name evidence="2" type="ORF">DVH24_001619</name>
</gene>
<dbReference type="AlphaFoldDB" id="A0A498KTY0"/>
<name>A0A498KTY0_MALDO</name>
<organism evidence="2 3">
    <name type="scientific">Malus domestica</name>
    <name type="common">Apple</name>
    <name type="synonym">Pyrus malus</name>
    <dbReference type="NCBI Taxonomy" id="3750"/>
    <lineage>
        <taxon>Eukaryota</taxon>
        <taxon>Viridiplantae</taxon>
        <taxon>Streptophyta</taxon>
        <taxon>Embryophyta</taxon>
        <taxon>Tracheophyta</taxon>
        <taxon>Spermatophyta</taxon>
        <taxon>Magnoliopsida</taxon>
        <taxon>eudicotyledons</taxon>
        <taxon>Gunneridae</taxon>
        <taxon>Pentapetalae</taxon>
        <taxon>rosids</taxon>
        <taxon>fabids</taxon>
        <taxon>Rosales</taxon>
        <taxon>Rosaceae</taxon>
        <taxon>Amygdaloideae</taxon>
        <taxon>Maleae</taxon>
        <taxon>Malus</taxon>
    </lineage>
</organism>